<evidence type="ECO:0000313" key="3">
    <source>
        <dbReference type="Proteomes" id="UP000204293"/>
    </source>
</evidence>
<feature type="region of interest" description="Disordered" evidence="1">
    <location>
        <begin position="75"/>
        <end position="105"/>
    </location>
</feature>
<feature type="compositionally biased region" description="Acidic residues" evidence="1">
    <location>
        <begin position="76"/>
        <end position="91"/>
    </location>
</feature>
<reference evidence="2 3" key="1">
    <citation type="submission" date="2016-04" db="EMBL/GenBank/DDBJ databases">
        <title>Sequence analysis of the Plodia interpunctella granulovirus genome: Discovery of an unusual inhibitor-of-apoptosis (IAP) gene.</title>
        <authorList>
            <person name="Harrison R.L."/>
            <person name="Rowley D.L."/>
            <person name="Funk C.J."/>
        </authorList>
    </citation>
    <scope>NUCLEOTIDE SEQUENCE [LARGE SCALE GENOMIC DNA]</scope>
    <source>
        <strain evidence="2">Cambridge</strain>
    </source>
</reference>
<dbReference type="EMBL" id="KX151395">
    <property type="protein sequence ID" value="APO13950.1"/>
    <property type="molecule type" value="Genomic_DNA"/>
</dbReference>
<protein>
    <submittedName>
        <fullName evidence="2">LEF-6</fullName>
    </submittedName>
</protein>
<dbReference type="KEGG" id="vg:30685070"/>
<sequence length="105" mass="12545">MLFHHTKLYLHGINHPLWLTKTLMGYIGDEQIANSVDWNRSTRHVLMVKRKSVVHKIKAMSFYYPDGKFFHAREGDDADNVEREDDEEEESQFTVHDFWHDDDPQ</sequence>
<dbReference type="RefSeq" id="YP_009330198.1">
    <property type="nucleotide sequence ID" value="NC_032255.1"/>
</dbReference>
<accession>A0A1L5JHG7</accession>
<organism evidence="2 3">
    <name type="scientific">Plodia interpunctella granulovirus</name>
    <dbReference type="NCBI Taxonomy" id="262175"/>
    <lineage>
        <taxon>Viruses</taxon>
        <taxon>Viruses incertae sedis</taxon>
        <taxon>Naldaviricetes</taxon>
        <taxon>Lefavirales</taxon>
        <taxon>Baculoviridae</taxon>
        <taxon>Betabaculovirus</taxon>
        <taxon>Betabaculovirus plinterpunctellae</taxon>
    </lineage>
</organism>
<evidence type="ECO:0000256" key="1">
    <source>
        <dbReference type="SAM" id="MobiDB-lite"/>
    </source>
</evidence>
<dbReference type="Proteomes" id="UP000204293">
    <property type="component" value="Segment"/>
</dbReference>
<dbReference type="GeneID" id="30685070"/>
<proteinExistence type="predicted"/>
<evidence type="ECO:0000313" key="2">
    <source>
        <dbReference type="EMBL" id="APO13950.1"/>
    </source>
</evidence>
<name>A0A1L5JHG7_9BBAC</name>
<dbReference type="OrthoDB" id="22297at10239"/>
<keyword evidence="3" id="KW-1185">Reference proteome</keyword>